<organism evidence="2 3">
    <name type="scientific">Pseudomonas fluorescens</name>
    <dbReference type="NCBI Taxonomy" id="294"/>
    <lineage>
        <taxon>Bacteria</taxon>
        <taxon>Pseudomonadati</taxon>
        <taxon>Pseudomonadota</taxon>
        <taxon>Gammaproteobacteria</taxon>
        <taxon>Pseudomonadales</taxon>
        <taxon>Pseudomonadaceae</taxon>
        <taxon>Pseudomonas</taxon>
    </lineage>
</organism>
<dbReference type="Proteomes" id="UP000326452">
    <property type="component" value="Unassembled WGS sequence"/>
</dbReference>
<reference evidence="2 3" key="1">
    <citation type="submission" date="2019-09" db="EMBL/GenBank/DDBJ databases">
        <authorList>
            <person name="Chandra G."/>
            <person name="Truman W A."/>
        </authorList>
    </citation>
    <scope>NUCLEOTIDE SEQUENCE [LARGE SCALE GENOMIC DNA]</scope>
    <source>
        <strain evidence="2">PS941</strain>
    </source>
</reference>
<dbReference type="InterPro" id="IPR032710">
    <property type="entry name" value="NTF2-like_dom_sf"/>
</dbReference>
<dbReference type="Gene3D" id="3.10.450.50">
    <property type="match status" value="1"/>
</dbReference>
<evidence type="ECO:0000313" key="2">
    <source>
        <dbReference type="EMBL" id="VVP91885.1"/>
    </source>
</evidence>
<evidence type="ECO:0000259" key="1">
    <source>
        <dbReference type="Pfam" id="PF13577"/>
    </source>
</evidence>
<proteinExistence type="predicted"/>
<name>A0A5E7T1A6_PSEFL</name>
<dbReference type="AlphaFoldDB" id="A0A5E7T1A6"/>
<evidence type="ECO:0000313" key="3">
    <source>
        <dbReference type="Proteomes" id="UP000326452"/>
    </source>
</evidence>
<dbReference type="Pfam" id="PF13577">
    <property type="entry name" value="SnoaL_4"/>
    <property type="match status" value="1"/>
</dbReference>
<dbReference type="InterPro" id="IPR037401">
    <property type="entry name" value="SnoaL-like"/>
</dbReference>
<dbReference type="SUPFAM" id="SSF54427">
    <property type="entry name" value="NTF2-like"/>
    <property type="match status" value="1"/>
</dbReference>
<sequence>MSDQPSRLQQFMDEASIRNTIARFADSATRADLAMFYSVWADDGEFIIGQAPHGQYSKGPDNNVALLHKLRAGKEFFVQFALPGVIVIDGDQATTRTFVHESARGPGEKYYRNHCIAFDVLQRSGDDWVFKSRSFQYLWLDTEAFSGTGFPLFPAA</sequence>
<dbReference type="EMBL" id="CABVJC010000002">
    <property type="protein sequence ID" value="VVP91885.1"/>
    <property type="molecule type" value="Genomic_DNA"/>
</dbReference>
<gene>
    <name evidence="2" type="ORF">PS941_01767</name>
</gene>
<accession>A0A5E7T1A6</accession>
<feature type="domain" description="SnoaL-like" evidence="1">
    <location>
        <begin position="12"/>
        <end position="133"/>
    </location>
</feature>
<protein>
    <recommendedName>
        <fullName evidence="1">SnoaL-like domain-containing protein</fullName>
    </recommendedName>
</protein>